<protein>
    <submittedName>
        <fullName evidence="2">Uncharacterized protein</fullName>
    </submittedName>
</protein>
<reference evidence="2 3" key="1">
    <citation type="journal article" date="2013" name="Genome Announc.">
        <title>Complete Genome Sequence of Leifsonia xyli subsp. cynodontis Strain DSM46306, a Gram-Positive Bacterial Pathogen of Grasses.</title>
        <authorList>
            <person name="Monteiro-Vitorello C.B."/>
            <person name="Zerillo M.M."/>
            <person name="Van Sluys M.A."/>
            <person name="Camargo L.E."/>
            <person name="Kitajima J.P."/>
        </authorList>
    </citation>
    <scope>NUCLEOTIDE SEQUENCE [LARGE SCALE GENOMIC DNA]</scope>
    <source>
        <strain evidence="2 3">DSM 46306</strain>
    </source>
</reference>
<dbReference type="AlphaFoldDB" id="U3P4Y3"/>
<dbReference type="EMBL" id="CP006734">
    <property type="protein sequence ID" value="AGW40509.1"/>
    <property type="molecule type" value="Genomic_DNA"/>
</dbReference>
<feature type="region of interest" description="Disordered" evidence="1">
    <location>
        <begin position="163"/>
        <end position="202"/>
    </location>
</feature>
<feature type="region of interest" description="Disordered" evidence="1">
    <location>
        <begin position="1"/>
        <end position="64"/>
    </location>
</feature>
<accession>U3P4Y3</accession>
<dbReference type="KEGG" id="lxy:O159_02800"/>
<proteinExistence type="predicted"/>
<name>U3P4Y3_LEIXC</name>
<gene>
    <name evidence="2" type="ORF">O159_02800</name>
</gene>
<evidence type="ECO:0000313" key="2">
    <source>
        <dbReference type="EMBL" id="AGW40509.1"/>
    </source>
</evidence>
<evidence type="ECO:0000256" key="1">
    <source>
        <dbReference type="SAM" id="MobiDB-lite"/>
    </source>
</evidence>
<evidence type="ECO:0000313" key="3">
    <source>
        <dbReference type="Proteomes" id="UP000016743"/>
    </source>
</evidence>
<dbReference type="Proteomes" id="UP000016743">
    <property type="component" value="Chromosome"/>
</dbReference>
<sequence length="202" mass="22053">MLDQEHVNAGRVRADLATGERGSLPGRGDDHRPPALRGQGGDRGFQHGRLPSTGRADDDHGPVGPGDHACCSHLGRIQLHRRVAVRQHCRHGRTHPRLCQLGRQPVQVLTGPPRAVRDEDFRARGNGLRVGVGQVRHVLVGGGDHLLLHHSERFSCEGWEDGEETISGGGTDIPRRHPATVPQRPLIRDPHGDLRGLGHLFP</sequence>
<keyword evidence="3" id="KW-1185">Reference proteome</keyword>
<feature type="compositionally biased region" description="Basic and acidic residues" evidence="1">
    <location>
        <begin position="186"/>
        <end position="196"/>
    </location>
</feature>
<feature type="compositionally biased region" description="Basic and acidic residues" evidence="1">
    <location>
        <begin position="1"/>
        <end position="14"/>
    </location>
</feature>
<organism evidence="2 3">
    <name type="scientific">Leifsonia xyli subsp. cynodontis DSM 46306</name>
    <dbReference type="NCBI Taxonomy" id="1389489"/>
    <lineage>
        <taxon>Bacteria</taxon>
        <taxon>Bacillati</taxon>
        <taxon>Actinomycetota</taxon>
        <taxon>Actinomycetes</taxon>
        <taxon>Micrococcales</taxon>
        <taxon>Microbacteriaceae</taxon>
        <taxon>Leifsonia</taxon>
    </lineage>
</organism>
<dbReference type="HOGENOM" id="CLU_1353238_0_0_11"/>